<comment type="caution">
    <text evidence="3">The sequence shown here is derived from an EMBL/GenBank/DDBJ whole genome shotgun (WGS) entry which is preliminary data.</text>
</comment>
<keyword evidence="2" id="KW-0732">Signal</keyword>
<evidence type="ECO:0000313" key="4">
    <source>
        <dbReference type="Proteomes" id="UP001556118"/>
    </source>
</evidence>
<feature type="chain" id="PRO_5045454264" evidence="2">
    <location>
        <begin position="26"/>
        <end position="121"/>
    </location>
</feature>
<name>A0ABV3R8N4_9SPHN</name>
<dbReference type="Proteomes" id="UP001556118">
    <property type="component" value="Unassembled WGS sequence"/>
</dbReference>
<dbReference type="RefSeq" id="WP_367770193.1">
    <property type="nucleotide sequence ID" value="NZ_JBFNXR010000019.1"/>
</dbReference>
<evidence type="ECO:0000313" key="3">
    <source>
        <dbReference type="EMBL" id="MEW9854446.1"/>
    </source>
</evidence>
<gene>
    <name evidence="3" type="ORF">ABUH87_04515</name>
</gene>
<organism evidence="3 4">
    <name type="scientific">Novosphingobium rhizovicinum</name>
    <dbReference type="NCBI Taxonomy" id="3228928"/>
    <lineage>
        <taxon>Bacteria</taxon>
        <taxon>Pseudomonadati</taxon>
        <taxon>Pseudomonadota</taxon>
        <taxon>Alphaproteobacteria</taxon>
        <taxon>Sphingomonadales</taxon>
        <taxon>Sphingomonadaceae</taxon>
        <taxon>Novosphingobium</taxon>
    </lineage>
</organism>
<evidence type="ECO:0000256" key="2">
    <source>
        <dbReference type="SAM" id="SignalP"/>
    </source>
</evidence>
<accession>A0ABV3R8N4</accession>
<dbReference type="EMBL" id="JBFNXR010000019">
    <property type="protein sequence ID" value="MEW9854446.1"/>
    <property type="molecule type" value="Genomic_DNA"/>
</dbReference>
<reference evidence="3 4" key="1">
    <citation type="submission" date="2024-06" db="EMBL/GenBank/DDBJ databases">
        <title>Novosphingobium rhizovicinus M1R2S20.</title>
        <authorList>
            <person name="Sun J.-Q."/>
        </authorList>
    </citation>
    <scope>NUCLEOTIDE SEQUENCE [LARGE SCALE GENOMIC DNA]</scope>
    <source>
        <strain evidence="3 4">M1R2S20</strain>
    </source>
</reference>
<feature type="compositionally biased region" description="Basic and acidic residues" evidence="1">
    <location>
        <begin position="46"/>
        <end position="67"/>
    </location>
</feature>
<proteinExistence type="predicted"/>
<keyword evidence="4" id="KW-1185">Reference proteome</keyword>
<protein>
    <submittedName>
        <fullName evidence="3">Uncharacterized protein</fullName>
    </submittedName>
</protein>
<feature type="region of interest" description="Disordered" evidence="1">
    <location>
        <begin position="46"/>
        <end position="75"/>
    </location>
</feature>
<evidence type="ECO:0000256" key="1">
    <source>
        <dbReference type="SAM" id="MobiDB-lite"/>
    </source>
</evidence>
<sequence>MGSSIARAGLILAAAVGVLATPLAAEPPEPTYGTSIPEEARAKLNREQAESAQRQLEENAASKRAYEEAEYEREEQMRRDLEAYEQEKKRLAKEHAAAMDVWRADVAACRSGDRTRCASSR</sequence>
<feature type="signal peptide" evidence="2">
    <location>
        <begin position="1"/>
        <end position="25"/>
    </location>
</feature>